<accession>A0A897NCG3</accession>
<dbReference type="InterPro" id="IPR006068">
    <property type="entry name" value="ATPase_P-typ_cation-transptr_C"/>
</dbReference>
<feature type="transmembrane region" description="Helical" evidence="3">
    <location>
        <begin position="240"/>
        <end position="257"/>
    </location>
</feature>
<reference evidence="5 6" key="1">
    <citation type="submission" date="2020-11" db="EMBL/GenBank/DDBJ databases">
        <title>Carbohydrate-dependent, anaerobic sulfur respiration: A novel catabolism in halophilic archaea.</title>
        <authorList>
            <person name="Sorokin D.Y."/>
            <person name="Messina E."/>
            <person name="Smedile F."/>
            <person name="La Cono V."/>
            <person name="Hallsworth J.E."/>
            <person name="Yakimov M.M."/>
        </authorList>
    </citation>
    <scope>NUCLEOTIDE SEQUENCE [LARGE SCALE GENOMIC DNA]</scope>
    <source>
        <strain evidence="5 6">HSR12-2</strain>
    </source>
</reference>
<organism evidence="5 6">
    <name type="scientific">Halapricum desulfuricans</name>
    <dbReference type="NCBI Taxonomy" id="2841257"/>
    <lineage>
        <taxon>Archaea</taxon>
        <taxon>Methanobacteriati</taxon>
        <taxon>Methanobacteriota</taxon>
        <taxon>Stenosarchaea group</taxon>
        <taxon>Halobacteria</taxon>
        <taxon>Halobacteriales</taxon>
        <taxon>Haloarculaceae</taxon>
        <taxon>Halapricum</taxon>
    </lineage>
</organism>
<dbReference type="AlphaFoldDB" id="A0A897NCG3"/>
<proteinExistence type="predicted"/>
<feature type="transmembrane region" description="Helical" evidence="3">
    <location>
        <begin position="86"/>
        <end position="103"/>
    </location>
</feature>
<keyword evidence="6" id="KW-1185">Reference proteome</keyword>
<dbReference type="InterPro" id="IPR059000">
    <property type="entry name" value="ATPase_P-type_domA"/>
</dbReference>
<protein>
    <submittedName>
        <fullName evidence="5">Cation transport ATPase</fullName>
    </submittedName>
</protein>
<gene>
    <name evidence="5" type="primary">mgtA2</name>
    <name evidence="5" type="ORF">HSR122_2962</name>
</gene>
<dbReference type="Proteomes" id="UP000662973">
    <property type="component" value="Chromosome"/>
</dbReference>
<dbReference type="GO" id="GO:0005886">
    <property type="term" value="C:plasma membrane"/>
    <property type="evidence" value="ECO:0007669"/>
    <property type="project" value="UniProtKB-SubCell"/>
</dbReference>
<dbReference type="InterPro" id="IPR050510">
    <property type="entry name" value="Cation_transp_ATPase_P-type"/>
</dbReference>
<keyword evidence="2" id="KW-1003">Cell membrane</keyword>
<dbReference type="InterPro" id="IPR023298">
    <property type="entry name" value="ATPase_P-typ_TM_dom_sf"/>
</dbReference>
<keyword evidence="3" id="KW-1133">Transmembrane helix</keyword>
<dbReference type="Gene3D" id="2.70.150.10">
    <property type="entry name" value="Calcium-transporting ATPase, cytoplasmic transduction domain A"/>
    <property type="match status" value="1"/>
</dbReference>
<dbReference type="Pfam" id="PF00690">
    <property type="entry name" value="Cation_ATPase_N"/>
    <property type="match status" value="1"/>
</dbReference>
<dbReference type="EMBL" id="CP064788">
    <property type="protein sequence ID" value="QSG10332.1"/>
    <property type="molecule type" value="Genomic_DNA"/>
</dbReference>
<dbReference type="InterPro" id="IPR004014">
    <property type="entry name" value="ATPase_P-typ_cation-transptr_N"/>
</dbReference>
<evidence type="ECO:0000259" key="4">
    <source>
        <dbReference type="SMART" id="SM00831"/>
    </source>
</evidence>
<dbReference type="SMART" id="SM00831">
    <property type="entry name" value="Cation_ATPase_N"/>
    <property type="match status" value="1"/>
</dbReference>
<dbReference type="GeneID" id="68853548"/>
<dbReference type="RefSeq" id="WP_229110469.1">
    <property type="nucleotide sequence ID" value="NZ_CP064788.1"/>
</dbReference>
<keyword evidence="3" id="KW-0812">Transmembrane</keyword>
<feature type="domain" description="Cation-transporting P-type ATPase N-terminal" evidence="4">
    <location>
        <begin position="9"/>
        <end position="82"/>
    </location>
</feature>
<keyword evidence="3" id="KW-0472">Membrane</keyword>
<evidence type="ECO:0000313" key="5">
    <source>
        <dbReference type="EMBL" id="QSG10332.1"/>
    </source>
</evidence>
<feature type="transmembrane region" description="Helical" evidence="3">
    <location>
        <begin position="269"/>
        <end position="287"/>
    </location>
</feature>
<dbReference type="PANTHER" id="PTHR43294">
    <property type="entry name" value="SODIUM/POTASSIUM-TRANSPORTING ATPASE SUBUNIT ALPHA"/>
    <property type="match status" value="1"/>
</dbReference>
<dbReference type="SUPFAM" id="SSF81653">
    <property type="entry name" value="Calcium ATPase, transduction domain A"/>
    <property type="match status" value="1"/>
</dbReference>
<dbReference type="Pfam" id="PF00122">
    <property type="entry name" value="E1-E2_ATPase"/>
    <property type="match status" value="1"/>
</dbReference>
<dbReference type="Gene3D" id="1.20.1110.10">
    <property type="entry name" value="Calcium-transporting ATPase, transmembrane domain"/>
    <property type="match status" value="2"/>
</dbReference>
<feature type="transmembrane region" description="Helical" evidence="3">
    <location>
        <begin position="173"/>
        <end position="191"/>
    </location>
</feature>
<dbReference type="SUPFAM" id="SSF81665">
    <property type="entry name" value="Calcium ATPase, transmembrane domain M"/>
    <property type="match status" value="2"/>
</dbReference>
<feature type="transmembrane region" description="Helical" evidence="3">
    <location>
        <begin position="203"/>
        <end position="220"/>
    </location>
</feature>
<evidence type="ECO:0000256" key="3">
    <source>
        <dbReference type="SAM" id="Phobius"/>
    </source>
</evidence>
<dbReference type="InterPro" id="IPR008250">
    <property type="entry name" value="ATPase_P-typ_transduc_dom_A_sf"/>
</dbReference>
<feature type="transmembrane region" description="Helical" evidence="3">
    <location>
        <begin position="62"/>
        <end position="80"/>
    </location>
</feature>
<evidence type="ECO:0000256" key="1">
    <source>
        <dbReference type="ARBA" id="ARBA00004651"/>
    </source>
</evidence>
<evidence type="ECO:0000313" key="6">
    <source>
        <dbReference type="Proteomes" id="UP000662973"/>
    </source>
</evidence>
<dbReference type="Pfam" id="PF00689">
    <property type="entry name" value="Cation_ATPase_C"/>
    <property type="match status" value="1"/>
</dbReference>
<evidence type="ECO:0000256" key="2">
    <source>
        <dbReference type="ARBA" id="ARBA00022475"/>
    </source>
</evidence>
<dbReference type="PANTHER" id="PTHR43294:SF21">
    <property type="entry name" value="CATION TRANSPORTING ATPASE"/>
    <property type="match status" value="1"/>
</dbReference>
<name>A0A897NCG3_9EURY</name>
<sequence length="314" mass="33528">MTRDSDIETPWSLSASDVLERLDVSPEGLSEEAVEGRRAQFGSNELREAERKHWTVVLADQFESFIVLLLAVAGVAAFLLGDVVESVAIFAVLGINGAIGFVTEMRAIGSIESLQELAEIHTRVRQAGEQRTVPADELVPGDVVVLQAGDFVPADLRMDPDEPIMTRTNWTELGFYGVVIAAATVGAFVIGGRISGGMATDEAVTISFLTLAFAQLWHVFDVREVTSGIVRNEVTENPYVWGALGLSTLILVGAVYLPGISLALGTAPIGVDAWSVVLGMSLLPLLVGQLEREARRRFGASNAEAGEGARSPKP</sequence>
<dbReference type="KEGG" id="hds:HSR122_2962"/>
<comment type="subcellular location">
    <subcellularLocation>
        <location evidence="1">Cell membrane</location>
        <topology evidence="1">Multi-pass membrane protein</topology>
    </subcellularLocation>
</comment>